<evidence type="ECO:0000313" key="12">
    <source>
        <dbReference type="Proteomes" id="UP001652661"/>
    </source>
</evidence>
<sequence length="421" mass="47343">MEQWNNVELTNMSKKSYTLNHDYDAAAKLNKENTQPSSNGNGTSSEKQPPAEAAPNSSSDLLQPGSDVKPKVEPDDVESLLRRLYGITISEVKEIIAYDDRNFFVKEDSNVKNPLIVTHCPNGYVLKILNSLDSKKEDFVDAQNQLLLSLAKQSVKCPRPIANASGKYYSVERLNGNSNVVRLLEFIPGEIFHQAPVTKHLLYRSGEYLARLDRSLKNFTHQAYETHKTMWMLQSVPDLRQFLYAVKDEERRLICEEVIDAFEGKVLSVLPTLEHQIIHGDFNEQNIVVEQSGGDYTIKGVIDFGDTSKSPLLFEVGIALTYMILQAKDLASGGVFLAGYTSGIPLGNTELGLLKYCVAARLVQSLVMGLYTHTLHPNNDYLLVTQEQGWTLLQKLWRESLENVDELWATTGHQYLTQSNK</sequence>
<evidence type="ECO:0000256" key="10">
    <source>
        <dbReference type="SAM" id="MobiDB-lite"/>
    </source>
</evidence>
<dbReference type="FunFam" id="3.90.1200.10:FF:000007">
    <property type="entry name" value="hydroxylysine kinase isoform X1"/>
    <property type="match status" value="1"/>
</dbReference>
<dbReference type="InterPro" id="IPR011009">
    <property type="entry name" value="Kinase-like_dom_sf"/>
</dbReference>
<proteinExistence type="inferred from homology"/>
<evidence type="ECO:0000256" key="1">
    <source>
        <dbReference type="ARBA" id="ARBA00004496"/>
    </source>
</evidence>
<comment type="similarity">
    <text evidence="2">Belongs to the aminoglycoside phosphotransferase family.</text>
</comment>
<evidence type="ECO:0000313" key="13">
    <source>
        <dbReference type="RefSeq" id="XP_017033812.1"/>
    </source>
</evidence>
<evidence type="ECO:0000259" key="11">
    <source>
        <dbReference type="Pfam" id="PF01636"/>
    </source>
</evidence>
<dbReference type="InterPro" id="IPR002575">
    <property type="entry name" value="Aminoglycoside_PTrfase"/>
</dbReference>
<keyword evidence="5 13" id="KW-0418">Kinase</keyword>
<dbReference type="GO" id="GO:0047992">
    <property type="term" value="F:hydroxylysine kinase activity"/>
    <property type="evidence" value="ECO:0007669"/>
    <property type="project" value="UniProtKB-EC"/>
</dbReference>
<dbReference type="FunFam" id="3.30.200.20:FF:000549">
    <property type="entry name" value="hydroxylysine kinase"/>
    <property type="match status" value="1"/>
</dbReference>
<dbReference type="Proteomes" id="UP001652661">
    <property type="component" value="Chromosome 2L"/>
</dbReference>
<dbReference type="GeneID" id="108082785"/>
<evidence type="ECO:0000256" key="4">
    <source>
        <dbReference type="ARBA" id="ARBA00022679"/>
    </source>
</evidence>
<keyword evidence="12" id="KW-1185">Reference proteome</keyword>
<dbReference type="RefSeq" id="XP_017033812.1">
    <property type="nucleotide sequence ID" value="XM_017178323.3"/>
</dbReference>
<dbReference type="PANTHER" id="PTHR21064:SF1">
    <property type="entry name" value="HYDROXYLYSINE KINASE"/>
    <property type="match status" value="1"/>
</dbReference>
<protein>
    <recommendedName>
        <fullName evidence="9">Hydroxylysine kinase</fullName>
        <ecNumber evidence="8">2.7.1.81</ecNumber>
    </recommendedName>
</protein>
<dbReference type="GO" id="GO:0005737">
    <property type="term" value="C:cytoplasm"/>
    <property type="evidence" value="ECO:0007669"/>
    <property type="project" value="UniProtKB-SubCell"/>
</dbReference>
<dbReference type="Gene3D" id="3.30.200.20">
    <property type="entry name" value="Phosphorylase Kinase, domain 1"/>
    <property type="match status" value="1"/>
</dbReference>
<gene>
    <name evidence="13" type="primary">LOC108082785</name>
</gene>
<dbReference type="OrthoDB" id="9973935at2759"/>
<keyword evidence="3" id="KW-0963">Cytoplasm</keyword>
<dbReference type="Gene3D" id="3.90.1200.10">
    <property type="match status" value="1"/>
</dbReference>
<feature type="compositionally biased region" description="Polar residues" evidence="10">
    <location>
        <begin position="32"/>
        <end position="47"/>
    </location>
</feature>
<evidence type="ECO:0000256" key="5">
    <source>
        <dbReference type="ARBA" id="ARBA00022777"/>
    </source>
</evidence>
<evidence type="ECO:0000256" key="9">
    <source>
        <dbReference type="ARBA" id="ARBA00040505"/>
    </source>
</evidence>
<feature type="region of interest" description="Disordered" evidence="10">
    <location>
        <begin position="23"/>
        <end position="74"/>
    </location>
</feature>
<reference evidence="12" key="1">
    <citation type="submission" date="2025-05" db="UniProtKB">
        <authorList>
            <consortium name="RefSeq"/>
        </authorList>
    </citation>
    <scope>NUCLEOTIDE SEQUENCE [LARGE SCALE GENOMIC DNA]</scope>
    <source>
        <strain evidence="12">14028-0561.14</strain>
    </source>
</reference>
<comment type="catalytic activity">
    <reaction evidence="6">
        <text>(5R)-5-hydroxy-L-lysine + GTP = (5R)-5-phosphooxy-L-lysine + GDP + H(+)</text>
        <dbReference type="Rhea" id="RHEA:19049"/>
        <dbReference type="ChEBI" id="CHEBI:15378"/>
        <dbReference type="ChEBI" id="CHEBI:37565"/>
        <dbReference type="ChEBI" id="CHEBI:57882"/>
        <dbReference type="ChEBI" id="CHEBI:58189"/>
        <dbReference type="ChEBI" id="CHEBI:58357"/>
        <dbReference type="EC" id="2.7.1.81"/>
    </reaction>
</comment>
<evidence type="ECO:0000256" key="3">
    <source>
        <dbReference type="ARBA" id="ARBA00022490"/>
    </source>
</evidence>
<comment type="subcellular location">
    <subcellularLocation>
        <location evidence="1">Cytoplasm</location>
    </subcellularLocation>
</comment>
<evidence type="ECO:0000256" key="2">
    <source>
        <dbReference type="ARBA" id="ARBA00006219"/>
    </source>
</evidence>
<organism evidence="12 13">
    <name type="scientific">Drosophila kikkawai</name>
    <name type="common">Fruit fly</name>
    <dbReference type="NCBI Taxonomy" id="30033"/>
    <lineage>
        <taxon>Eukaryota</taxon>
        <taxon>Metazoa</taxon>
        <taxon>Ecdysozoa</taxon>
        <taxon>Arthropoda</taxon>
        <taxon>Hexapoda</taxon>
        <taxon>Insecta</taxon>
        <taxon>Pterygota</taxon>
        <taxon>Neoptera</taxon>
        <taxon>Endopterygota</taxon>
        <taxon>Diptera</taxon>
        <taxon>Brachycera</taxon>
        <taxon>Muscomorpha</taxon>
        <taxon>Ephydroidea</taxon>
        <taxon>Drosophilidae</taxon>
        <taxon>Drosophila</taxon>
        <taxon>Sophophora</taxon>
    </lineage>
</organism>
<feature type="domain" description="Aminoglycoside phosphotransferase" evidence="11">
    <location>
        <begin position="98"/>
        <end position="326"/>
    </location>
</feature>
<evidence type="ECO:0000256" key="8">
    <source>
        <dbReference type="ARBA" id="ARBA00038873"/>
    </source>
</evidence>
<evidence type="ECO:0000256" key="7">
    <source>
        <dbReference type="ARBA" id="ARBA00037368"/>
    </source>
</evidence>
<dbReference type="PANTHER" id="PTHR21064">
    <property type="entry name" value="AMINOGLYCOSIDE PHOSPHOTRANSFERASE DOMAIN-CONTAINING PROTEIN-RELATED"/>
    <property type="match status" value="1"/>
</dbReference>
<dbReference type="Pfam" id="PF01636">
    <property type="entry name" value="APH"/>
    <property type="match status" value="1"/>
</dbReference>
<keyword evidence="4" id="KW-0808">Transferase</keyword>
<dbReference type="SUPFAM" id="SSF56112">
    <property type="entry name" value="Protein kinase-like (PK-like)"/>
    <property type="match status" value="1"/>
</dbReference>
<evidence type="ECO:0000256" key="6">
    <source>
        <dbReference type="ARBA" id="ARBA00036820"/>
    </source>
</evidence>
<dbReference type="AlphaFoldDB" id="A0A6P4IXM9"/>
<reference evidence="13" key="2">
    <citation type="submission" date="2025-08" db="UniProtKB">
        <authorList>
            <consortium name="RefSeq"/>
        </authorList>
    </citation>
    <scope>IDENTIFICATION</scope>
    <source>
        <strain evidence="13">14028-0561.14</strain>
        <tissue evidence="13">Whole fly</tissue>
    </source>
</reference>
<accession>A0A6P4IXM9</accession>
<dbReference type="InterPro" id="IPR050249">
    <property type="entry name" value="Pseudomonas-type_ThrB"/>
</dbReference>
<dbReference type="EC" id="2.7.1.81" evidence="8"/>
<name>A0A6P4IXM9_DROKI</name>
<comment type="function">
    <text evidence="7">Catalyzes the GTP-dependent phosphorylation of 5-hydroxy-L-lysine.</text>
</comment>